<dbReference type="SMART" id="SM00194">
    <property type="entry name" value="PTPc"/>
    <property type="match status" value="1"/>
</dbReference>
<name>A0A0N4V8R7_ENTVE</name>
<dbReference type="PROSITE" id="PS50056">
    <property type="entry name" value="TYR_PHOSPHATASE_2"/>
    <property type="match status" value="1"/>
</dbReference>
<dbReference type="Pfam" id="PF00017">
    <property type="entry name" value="SH2"/>
    <property type="match status" value="1"/>
</dbReference>
<evidence type="ECO:0000256" key="2">
    <source>
        <dbReference type="ARBA" id="ARBA00022801"/>
    </source>
</evidence>
<dbReference type="PROSITE" id="PS50001">
    <property type="entry name" value="SH2"/>
    <property type="match status" value="1"/>
</dbReference>
<evidence type="ECO:0000256" key="3">
    <source>
        <dbReference type="ARBA" id="ARBA00022912"/>
    </source>
</evidence>
<dbReference type="EC" id="3.1.3.48" evidence="1"/>
<dbReference type="Pfam" id="PF00102">
    <property type="entry name" value="Y_phosphatase"/>
    <property type="match status" value="1"/>
</dbReference>
<dbReference type="SMART" id="SM00404">
    <property type="entry name" value="PTPc_motif"/>
    <property type="match status" value="1"/>
</dbReference>
<dbReference type="STRING" id="51028.A0A0N4V8R7"/>
<feature type="domain" description="SH2" evidence="5">
    <location>
        <begin position="20"/>
        <end position="71"/>
    </location>
</feature>
<evidence type="ECO:0000259" key="7">
    <source>
        <dbReference type="PROSITE" id="PS50056"/>
    </source>
</evidence>
<keyword evidence="2" id="KW-0378">Hydrolase</keyword>
<dbReference type="SUPFAM" id="SSF52799">
    <property type="entry name" value="(Phosphotyrosine protein) phosphatases II"/>
    <property type="match status" value="1"/>
</dbReference>
<dbReference type="GO" id="GO:0035556">
    <property type="term" value="P:intracellular signal transduction"/>
    <property type="evidence" value="ECO:0007669"/>
    <property type="project" value="TreeGrafter"/>
</dbReference>
<dbReference type="AlphaFoldDB" id="A0A0N4V8R7"/>
<dbReference type="InterPro" id="IPR003595">
    <property type="entry name" value="Tyr_Pase_cat"/>
</dbReference>
<evidence type="ECO:0000313" key="10">
    <source>
        <dbReference type="WBParaSite" id="EVEC_0000678201-mRNA-1"/>
    </source>
</evidence>
<dbReference type="InterPro" id="IPR036860">
    <property type="entry name" value="SH2_dom_sf"/>
</dbReference>
<evidence type="ECO:0000313" key="8">
    <source>
        <dbReference type="EMBL" id="VDD91576.1"/>
    </source>
</evidence>
<dbReference type="Proteomes" id="UP000274131">
    <property type="component" value="Unassembled WGS sequence"/>
</dbReference>
<evidence type="ECO:0000256" key="1">
    <source>
        <dbReference type="ARBA" id="ARBA00013064"/>
    </source>
</evidence>
<accession>A0A0N4V8R7</accession>
<evidence type="ECO:0000259" key="5">
    <source>
        <dbReference type="PROSITE" id="PS50001"/>
    </source>
</evidence>
<dbReference type="SUPFAM" id="SSF55550">
    <property type="entry name" value="SH2 domain"/>
    <property type="match status" value="1"/>
</dbReference>
<dbReference type="GO" id="GO:0030154">
    <property type="term" value="P:cell differentiation"/>
    <property type="evidence" value="ECO:0007669"/>
    <property type="project" value="TreeGrafter"/>
</dbReference>
<dbReference type="PRINTS" id="PR00700">
    <property type="entry name" value="PRTYPHPHTASE"/>
</dbReference>
<dbReference type="InterPro" id="IPR000387">
    <property type="entry name" value="Tyr_Pase_dom"/>
</dbReference>
<gene>
    <name evidence="8" type="ORF">EVEC_LOCUS6327</name>
</gene>
<evidence type="ECO:0000313" key="9">
    <source>
        <dbReference type="Proteomes" id="UP000274131"/>
    </source>
</evidence>
<feature type="domain" description="Tyrosine specific protein phosphatases" evidence="7">
    <location>
        <begin position="285"/>
        <end position="364"/>
    </location>
</feature>
<dbReference type="PANTHER" id="PTHR46257:SF3">
    <property type="entry name" value="TYROSINE-PROTEIN PHOSPHATASE CORKSCREW"/>
    <property type="match status" value="1"/>
</dbReference>
<reference evidence="8 9" key="2">
    <citation type="submission" date="2018-10" db="EMBL/GenBank/DDBJ databases">
        <authorList>
            <consortium name="Pathogen Informatics"/>
        </authorList>
    </citation>
    <scope>NUCLEOTIDE SEQUENCE [LARGE SCALE GENOMIC DNA]</scope>
</reference>
<dbReference type="GO" id="GO:0001784">
    <property type="term" value="F:phosphotyrosine residue binding"/>
    <property type="evidence" value="ECO:0007669"/>
    <property type="project" value="TreeGrafter"/>
</dbReference>
<dbReference type="GO" id="GO:0000278">
    <property type="term" value="P:mitotic cell cycle"/>
    <property type="evidence" value="ECO:0007669"/>
    <property type="project" value="TreeGrafter"/>
</dbReference>
<dbReference type="WBParaSite" id="EVEC_0000678201-mRNA-1">
    <property type="protein sequence ID" value="EVEC_0000678201-mRNA-1"/>
    <property type="gene ID" value="EVEC_0000678201"/>
</dbReference>
<evidence type="ECO:0000259" key="6">
    <source>
        <dbReference type="PROSITE" id="PS50055"/>
    </source>
</evidence>
<dbReference type="Gene3D" id="3.30.505.10">
    <property type="entry name" value="SH2 domain"/>
    <property type="match status" value="1"/>
</dbReference>
<keyword evidence="3" id="KW-0904">Protein phosphatase</keyword>
<dbReference type="PANTHER" id="PTHR46257">
    <property type="entry name" value="TYROSINE-PROTEIN PHOSPHATASE CORKSCREW"/>
    <property type="match status" value="1"/>
</dbReference>
<dbReference type="EMBL" id="UXUI01008470">
    <property type="protein sequence ID" value="VDD91576.1"/>
    <property type="molecule type" value="Genomic_DNA"/>
</dbReference>
<dbReference type="PROSITE" id="PS50055">
    <property type="entry name" value="TYR_PHOSPHATASE_PTP"/>
    <property type="match status" value="1"/>
</dbReference>
<dbReference type="InterPro" id="IPR000980">
    <property type="entry name" value="SH2"/>
</dbReference>
<dbReference type="SMART" id="SM00252">
    <property type="entry name" value="SH2"/>
    <property type="match status" value="1"/>
</dbReference>
<dbReference type="GO" id="GO:0004726">
    <property type="term" value="F:non-membrane spanning protein tyrosine phosphatase activity"/>
    <property type="evidence" value="ECO:0007669"/>
    <property type="project" value="TreeGrafter"/>
</dbReference>
<proteinExistence type="predicted"/>
<keyword evidence="9" id="KW-1185">Reference proteome</keyword>
<evidence type="ECO:0000256" key="4">
    <source>
        <dbReference type="PROSITE-ProRule" id="PRU00191"/>
    </source>
</evidence>
<reference evidence="10" key="1">
    <citation type="submission" date="2017-02" db="UniProtKB">
        <authorList>
            <consortium name="WormBaseParasite"/>
        </authorList>
    </citation>
    <scope>IDENTIFICATION</scope>
</reference>
<sequence length="388" mass="45513">EIPPNEKIGFYLTCARYERIFHTSISGPEAEEILRHDGKIGSYLVRESLSSPGTFVISVRSTDDKISHIKLFFDVRVVLYRNAVSGFSDEFEKLQSHPSQFESVRCFAGKSEENINKNRYKNIVANDRTRVYLEGDPPPGHTDYINANYIKKTLQTFFRYHCLLKVYICTQGCLPNTVDDFWEMVWQQNSRIIVMITKEVEKNKVRLYINFTLPLFCLREEYFFQTFFAFRISVVVIGLEEQKRDFVFRTFEMKDTEAECSRTIYQFQYMTWPDHGCPNNPLDLINFRNEVRNCEFECRQGEPWGPWVVHCSAGIGRGGVFLVIDIMTDHIEVDPSLCYVNIFRTVLMLRDQRAGIIQSDLQYRFIYQALDTYLSKFHHGFSVLPYTS</sequence>
<organism evidence="10">
    <name type="scientific">Enterobius vermicularis</name>
    <name type="common">Human pinworm</name>
    <dbReference type="NCBI Taxonomy" id="51028"/>
    <lineage>
        <taxon>Eukaryota</taxon>
        <taxon>Metazoa</taxon>
        <taxon>Ecdysozoa</taxon>
        <taxon>Nematoda</taxon>
        <taxon>Chromadorea</taxon>
        <taxon>Rhabditida</taxon>
        <taxon>Spirurina</taxon>
        <taxon>Oxyuridomorpha</taxon>
        <taxon>Oxyuroidea</taxon>
        <taxon>Oxyuridae</taxon>
        <taxon>Enterobius</taxon>
    </lineage>
</organism>
<protein>
    <recommendedName>
        <fullName evidence="1">protein-tyrosine-phosphatase</fullName>
        <ecNumber evidence="1">3.1.3.48</ecNumber>
    </recommendedName>
</protein>
<feature type="domain" description="Tyrosine-protein phosphatase" evidence="6">
    <location>
        <begin position="87"/>
        <end position="373"/>
    </location>
</feature>
<dbReference type="InterPro" id="IPR029021">
    <property type="entry name" value="Prot-tyrosine_phosphatase-like"/>
</dbReference>
<dbReference type="InterPro" id="IPR000242">
    <property type="entry name" value="PTP_cat"/>
</dbReference>
<dbReference type="InterPro" id="IPR052123">
    <property type="entry name" value="Non-rcpt_Tyr_Phosphatase"/>
</dbReference>
<keyword evidence="4" id="KW-0727">SH2 domain</keyword>
<dbReference type="OrthoDB" id="8815311at2759"/>
<dbReference type="GO" id="GO:0005737">
    <property type="term" value="C:cytoplasm"/>
    <property type="evidence" value="ECO:0007669"/>
    <property type="project" value="TreeGrafter"/>
</dbReference>
<dbReference type="Gene3D" id="3.90.190.10">
    <property type="entry name" value="Protein tyrosine phosphatase superfamily"/>
    <property type="match status" value="1"/>
</dbReference>